<evidence type="ECO:0000313" key="2">
    <source>
        <dbReference type="Proteomes" id="UP000593567"/>
    </source>
</evidence>
<gene>
    <name evidence="1" type="ORF">EB796_025031</name>
</gene>
<name>A0A7J7ITC6_BUGNE</name>
<sequence length="80" mass="9199">MFLDNSFWHTVHRVDLCYGSVSQKRETSQTKQSMKWIHHITGSISKPSLYLLCNQNGLVLKYRTYATPIVALTVTITQIV</sequence>
<comment type="caution">
    <text evidence="1">The sequence shown here is derived from an EMBL/GenBank/DDBJ whole genome shotgun (WGS) entry which is preliminary data.</text>
</comment>
<proteinExistence type="predicted"/>
<keyword evidence="2" id="KW-1185">Reference proteome</keyword>
<reference evidence="1" key="1">
    <citation type="submission" date="2020-06" db="EMBL/GenBank/DDBJ databases">
        <title>Draft genome of Bugula neritina, a colonial animal packing powerful symbionts and potential medicines.</title>
        <authorList>
            <person name="Rayko M."/>
        </authorList>
    </citation>
    <scope>NUCLEOTIDE SEQUENCE [LARGE SCALE GENOMIC DNA]</scope>
    <source>
        <strain evidence="1">Kwan_BN1</strain>
    </source>
</reference>
<evidence type="ECO:0000313" key="1">
    <source>
        <dbReference type="EMBL" id="KAF6016661.1"/>
    </source>
</evidence>
<dbReference type="Proteomes" id="UP000593567">
    <property type="component" value="Unassembled WGS sequence"/>
</dbReference>
<dbReference type="EMBL" id="VXIV02003491">
    <property type="protein sequence ID" value="KAF6016661.1"/>
    <property type="molecule type" value="Genomic_DNA"/>
</dbReference>
<protein>
    <submittedName>
        <fullName evidence="1">Uncharacterized protein</fullName>
    </submittedName>
</protein>
<dbReference type="AlphaFoldDB" id="A0A7J7ITC6"/>
<organism evidence="1 2">
    <name type="scientific">Bugula neritina</name>
    <name type="common">Brown bryozoan</name>
    <name type="synonym">Sertularia neritina</name>
    <dbReference type="NCBI Taxonomy" id="10212"/>
    <lineage>
        <taxon>Eukaryota</taxon>
        <taxon>Metazoa</taxon>
        <taxon>Spiralia</taxon>
        <taxon>Lophotrochozoa</taxon>
        <taxon>Bryozoa</taxon>
        <taxon>Gymnolaemata</taxon>
        <taxon>Cheilostomatida</taxon>
        <taxon>Flustrina</taxon>
        <taxon>Buguloidea</taxon>
        <taxon>Bugulidae</taxon>
        <taxon>Bugula</taxon>
    </lineage>
</organism>
<accession>A0A7J7ITC6</accession>